<keyword evidence="2" id="KW-1185">Reference proteome</keyword>
<gene>
    <name evidence="1" type="ORF">EEJ42_47240</name>
</gene>
<comment type="caution">
    <text evidence="1">The sequence shown here is derived from an EMBL/GenBank/DDBJ whole genome shotgun (WGS) entry which is preliminary data.</text>
</comment>
<dbReference type="AlphaFoldDB" id="A0A3M8SPJ4"/>
<name>A0A3M8SPJ4_9ACTN</name>
<evidence type="ECO:0000313" key="1">
    <source>
        <dbReference type="EMBL" id="RNF81114.1"/>
    </source>
</evidence>
<evidence type="ECO:0000313" key="2">
    <source>
        <dbReference type="Proteomes" id="UP000275401"/>
    </source>
</evidence>
<accession>A0A3M8SPJ4</accession>
<sequence length="74" mass="6859">MNNAPKVATQEISDAELDNVAGGLGAVGNALGTVHSVTGPVTGPVTGAVGTVTGTVDGATGLNTSGIVGTVAGL</sequence>
<proteinExistence type="predicted"/>
<dbReference type="Proteomes" id="UP000275401">
    <property type="component" value="Unassembled WGS sequence"/>
</dbReference>
<reference evidence="1 2" key="1">
    <citation type="submission" date="2018-11" db="EMBL/GenBank/DDBJ databases">
        <title>The Potential of Streptomyces as Biocontrol Agents against the Tomato grey mould, Botrytis cinerea (Gray mold) Frontiers in Microbiology.</title>
        <authorList>
            <person name="Li D."/>
        </authorList>
    </citation>
    <scope>NUCLEOTIDE SEQUENCE [LARGE SCALE GENOMIC DNA]</scope>
    <source>
        <strain evidence="1 2">NEAU-LD23</strain>
    </source>
</reference>
<organism evidence="1 2">
    <name type="scientific">Streptomyces botrytidirepellens</name>
    <dbReference type="NCBI Taxonomy" id="2486417"/>
    <lineage>
        <taxon>Bacteria</taxon>
        <taxon>Bacillati</taxon>
        <taxon>Actinomycetota</taxon>
        <taxon>Actinomycetes</taxon>
        <taxon>Kitasatosporales</taxon>
        <taxon>Streptomycetaceae</taxon>
        <taxon>Streptomyces</taxon>
    </lineage>
</organism>
<dbReference type="RefSeq" id="WP_123108315.1">
    <property type="nucleotide sequence ID" value="NZ_RIBZ01000870.1"/>
</dbReference>
<protein>
    <submittedName>
        <fullName evidence="1">Type A2 lantipeptide</fullName>
    </submittedName>
</protein>
<dbReference type="EMBL" id="RIBZ01000870">
    <property type="protein sequence ID" value="RNF81114.1"/>
    <property type="molecule type" value="Genomic_DNA"/>
</dbReference>